<dbReference type="GO" id="GO:0005794">
    <property type="term" value="C:Golgi apparatus"/>
    <property type="evidence" value="ECO:0007669"/>
    <property type="project" value="UniProtKB-SubCell"/>
</dbReference>
<name>A0A835DS31_TETSI</name>
<dbReference type="GO" id="GO:0005905">
    <property type="term" value="C:clathrin-coated pit"/>
    <property type="evidence" value="ECO:0007669"/>
    <property type="project" value="UniProtKB-SubCell"/>
</dbReference>
<dbReference type="Pfam" id="PF07651">
    <property type="entry name" value="ANTH"/>
    <property type="match status" value="1"/>
</dbReference>
<sequence length="569" mass="63307">MPSKLRKAIGAVKDQTSISLAKVSKNNSSNLEIAILKATTHDEVPIEDRYINEVLLLTSSSKIFAAASAQAIAKRISRTRNWIVALKSLMLVLQIFQNGDPQFPREVLHAMKRGAKILNLSSFRDDSNSSPWDYTAFVRTFALYLNERLNCFVTGNDTLRCGRRGNRDMKPAMLLNRISNWQRLLDRVLATRPTGAAKTNRLVQISLYSVIRESFDLYRDISDGLALLLDSFFQMKYQSCVNAFETCVKASKQFEELCSFYSLCKGIGVGRTSEYPSVQKISDELIDTLQEFLKDQASFPTGNGRSQGPQLLLPAPTGDAVSNSDPCEASETFEHPEGISERDSDIGSELRENRTSLEDLISVTDAGTSPSVSLDQEQHLEQFAKRSEIGELPSGNELGTSSSISVNQGRYSGVDLLSFDDRPQQEEQEHQDQNQASVSDGARDCWELALMETTTNMSSIGFDSFMNSLYSQASLHQHQNNPFLQDTSEITATTTAPSFPTFQATPTFCAKNSSDTTATLQMENDPFATCPSTVATDQMFNGAINQQHLLHEQQLWLQHQNKIIARHIS</sequence>
<evidence type="ECO:0000313" key="12">
    <source>
        <dbReference type="Proteomes" id="UP000655225"/>
    </source>
</evidence>
<evidence type="ECO:0000256" key="4">
    <source>
        <dbReference type="ARBA" id="ARBA00022583"/>
    </source>
</evidence>
<dbReference type="InterPro" id="IPR045192">
    <property type="entry name" value="AP180-like"/>
</dbReference>
<dbReference type="GO" id="GO:0048268">
    <property type="term" value="P:clathrin coat assembly"/>
    <property type="evidence" value="ECO:0007669"/>
    <property type="project" value="InterPro"/>
</dbReference>
<feature type="compositionally biased region" description="Polar residues" evidence="9">
    <location>
        <begin position="397"/>
        <end position="406"/>
    </location>
</feature>
<dbReference type="InterPro" id="IPR014712">
    <property type="entry name" value="ANTH_dom_sf"/>
</dbReference>
<evidence type="ECO:0000256" key="7">
    <source>
        <dbReference type="ARBA" id="ARBA00023176"/>
    </source>
</evidence>
<dbReference type="OMA" id="CWELVLA"/>
<keyword evidence="8" id="KW-0968">Cytoplasmic vesicle</keyword>
<dbReference type="InterPro" id="IPR011417">
    <property type="entry name" value="ANTH_dom"/>
</dbReference>
<evidence type="ECO:0000256" key="6">
    <source>
        <dbReference type="ARBA" id="ARBA00023136"/>
    </source>
</evidence>
<feature type="region of interest" description="Disordered" evidence="9">
    <location>
        <begin position="297"/>
        <end position="347"/>
    </location>
</feature>
<dbReference type="GO" id="GO:0030136">
    <property type="term" value="C:clathrin-coated vesicle"/>
    <property type="evidence" value="ECO:0007669"/>
    <property type="project" value="UniProtKB-SubCell"/>
</dbReference>
<dbReference type="FunFam" id="1.20.58.150:FF:000005">
    <property type="entry name" value="putative clathrin assembly protein At2g25430"/>
    <property type="match status" value="1"/>
</dbReference>
<organism evidence="11 12">
    <name type="scientific">Tetracentron sinense</name>
    <name type="common">Spur-leaf</name>
    <dbReference type="NCBI Taxonomy" id="13715"/>
    <lineage>
        <taxon>Eukaryota</taxon>
        <taxon>Viridiplantae</taxon>
        <taxon>Streptophyta</taxon>
        <taxon>Embryophyta</taxon>
        <taxon>Tracheophyta</taxon>
        <taxon>Spermatophyta</taxon>
        <taxon>Magnoliopsida</taxon>
        <taxon>Trochodendrales</taxon>
        <taxon>Trochodendraceae</taxon>
        <taxon>Tetracentron</taxon>
    </lineage>
</organism>
<dbReference type="PANTHER" id="PTHR22951:SF75">
    <property type="entry name" value="CLATHRIN COAT ASSEMBLY PROTEIN AP180"/>
    <property type="match status" value="1"/>
</dbReference>
<feature type="region of interest" description="Disordered" evidence="9">
    <location>
        <begin position="387"/>
        <end position="406"/>
    </location>
</feature>
<dbReference type="InterPro" id="IPR008942">
    <property type="entry name" value="ENTH_VHS"/>
</dbReference>
<evidence type="ECO:0000313" key="11">
    <source>
        <dbReference type="EMBL" id="KAF8410779.1"/>
    </source>
</evidence>
<dbReference type="CDD" id="cd16987">
    <property type="entry name" value="ANTH_N_AP180_plant"/>
    <property type="match status" value="1"/>
</dbReference>
<feature type="compositionally biased region" description="Polar residues" evidence="9">
    <location>
        <begin position="298"/>
        <end position="309"/>
    </location>
</feature>
<feature type="domain" description="ENTH" evidence="10">
    <location>
        <begin position="23"/>
        <end position="159"/>
    </location>
</feature>
<evidence type="ECO:0000256" key="9">
    <source>
        <dbReference type="SAM" id="MobiDB-lite"/>
    </source>
</evidence>
<dbReference type="AlphaFoldDB" id="A0A835DS31"/>
<dbReference type="OrthoDB" id="44015at2759"/>
<keyword evidence="6" id="KW-0472">Membrane</keyword>
<dbReference type="InterPro" id="IPR048050">
    <property type="entry name" value="ANTH_N_plant"/>
</dbReference>
<protein>
    <recommendedName>
        <fullName evidence="10">ENTH domain-containing protein</fullName>
    </recommendedName>
</protein>
<evidence type="ECO:0000256" key="2">
    <source>
        <dbReference type="ARBA" id="ARBA00004555"/>
    </source>
</evidence>
<accession>A0A835DS31</accession>
<gene>
    <name evidence="11" type="ORF">HHK36_003316</name>
</gene>
<dbReference type="Proteomes" id="UP000655225">
    <property type="component" value="Unassembled WGS sequence"/>
</dbReference>
<dbReference type="Gene3D" id="1.25.40.90">
    <property type="match status" value="1"/>
</dbReference>
<dbReference type="GO" id="GO:0032050">
    <property type="term" value="F:clathrin heavy chain binding"/>
    <property type="evidence" value="ECO:0007669"/>
    <property type="project" value="TreeGrafter"/>
</dbReference>
<dbReference type="GO" id="GO:0005546">
    <property type="term" value="F:phosphatidylinositol-4,5-bisphosphate binding"/>
    <property type="evidence" value="ECO:0007669"/>
    <property type="project" value="TreeGrafter"/>
</dbReference>
<evidence type="ECO:0000256" key="8">
    <source>
        <dbReference type="ARBA" id="ARBA00023329"/>
    </source>
</evidence>
<dbReference type="Gene3D" id="1.20.58.150">
    <property type="entry name" value="ANTH domain"/>
    <property type="match status" value="1"/>
</dbReference>
<comment type="subcellular location">
    <subcellularLocation>
        <location evidence="1">Cytoplasmic vesicle</location>
        <location evidence="1">Clathrin-coated vesicle</location>
    </subcellularLocation>
    <subcellularLocation>
        <location evidence="2">Golgi apparatus</location>
    </subcellularLocation>
    <subcellularLocation>
        <location evidence="3">Membrane</location>
        <location evidence="3">Clathrin-coated pit</location>
    </subcellularLocation>
</comment>
<keyword evidence="4" id="KW-0254">Endocytosis</keyword>
<feature type="compositionally biased region" description="Basic and acidic residues" evidence="9">
    <location>
        <begin position="332"/>
        <end position="347"/>
    </location>
</feature>
<evidence type="ECO:0000256" key="5">
    <source>
        <dbReference type="ARBA" id="ARBA00023034"/>
    </source>
</evidence>
<dbReference type="PANTHER" id="PTHR22951">
    <property type="entry name" value="CLATHRIN ASSEMBLY PROTEIN"/>
    <property type="match status" value="1"/>
</dbReference>
<comment type="caution">
    <text evidence="11">The sequence shown here is derived from an EMBL/GenBank/DDBJ whole genome shotgun (WGS) entry which is preliminary data.</text>
</comment>
<proteinExistence type="predicted"/>
<evidence type="ECO:0000256" key="3">
    <source>
        <dbReference type="ARBA" id="ARBA00004600"/>
    </source>
</evidence>
<keyword evidence="5" id="KW-0333">Golgi apparatus</keyword>
<dbReference type="PROSITE" id="PS50942">
    <property type="entry name" value="ENTH"/>
    <property type="match status" value="1"/>
</dbReference>
<dbReference type="SMART" id="SM00273">
    <property type="entry name" value="ENTH"/>
    <property type="match status" value="1"/>
</dbReference>
<dbReference type="GO" id="GO:0005545">
    <property type="term" value="F:1-phosphatidylinositol binding"/>
    <property type="evidence" value="ECO:0007669"/>
    <property type="project" value="InterPro"/>
</dbReference>
<dbReference type="GO" id="GO:0072583">
    <property type="term" value="P:clathrin-dependent endocytosis"/>
    <property type="evidence" value="ECO:0007669"/>
    <property type="project" value="InterPro"/>
</dbReference>
<dbReference type="SUPFAM" id="SSF89009">
    <property type="entry name" value="GAT-like domain"/>
    <property type="match status" value="1"/>
</dbReference>
<evidence type="ECO:0000256" key="1">
    <source>
        <dbReference type="ARBA" id="ARBA00004132"/>
    </source>
</evidence>
<keyword evidence="12" id="KW-1185">Reference proteome</keyword>
<dbReference type="GO" id="GO:0006900">
    <property type="term" value="P:vesicle budding from membrane"/>
    <property type="evidence" value="ECO:0007669"/>
    <property type="project" value="TreeGrafter"/>
</dbReference>
<dbReference type="EMBL" id="JABCRI010000002">
    <property type="protein sequence ID" value="KAF8410779.1"/>
    <property type="molecule type" value="Genomic_DNA"/>
</dbReference>
<evidence type="ECO:0000259" key="10">
    <source>
        <dbReference type="PROSITE" id="PS50942"/>
    </source>
</evidence>
<dbReference type="InterPro" id="IPR013809">
    <property type="entry name" value="ENTH"/>
</dbReference>
<dbReference type="GO" id="GO:0000149">
    <property type="term" value="F:SNARE binding"/>
    <property type="evidence" value="ECO:0007669"/>
    <property type="project" value="TreeGrafter"/>
</dbReference>
<dbReference type="FunFam" id="1.25.40.90:FF:000019">
    <property type="entry name" value="Clathrin coat assembly protein"/>
    <property type="match status" value="1"/>
</dbReference>
<reference evidence="11 12" key="1">
    <citation type="submission" date="2020-04" db="EMBL/GenBank/DDBJ databases">
        <title>Plant Genome Project.</title>
        <authorList>
            <person name="Zhang R.-G."/>
        </authorList>
    </citation>
    <scope>NUCLEOTIDE SEQUENCE [LARGE SCALE GENOMIC DNA]</scope>
    <source>
        <strain evidence="11">YNK0</strain>
        <tissue evidence="11">Leaf</tissue>
    </source>
</reference>
<keyword evidence="7" id="KW-0168">Coated pit</keyword>
<dbReference type="SUPFAM" id="SSF48464">
    <property type="entry name" value="ENTH/VHS domain"/>
    <property type="match status" value="1"/>
</dbReference>